<dbReference type="Pfam" id="PF05056">
    <property type="entry name" value="DUF674"/>
    <property type="match status" value="2"/>
</dbReference>
<feature type="compositionally biased region" description="Polar residues" evidence="1">
    <location>
        <begin position="188"/>
        <end position="200"/>
    </location>
</feature>
<dbReference type="AlphaFoldDB" id="A0AAD4J4N5"/>
<comment type="caution">
    <text evidence="2">The sequence shown here is derived from an EMBL/GenBank/DDBJ whole genome shotgun (WGS) entry which is preliminary data.</text>
</comment>
<feature type="region of interest" description="Disordered" evidence="1">
    <location>
        <begin position="420"/>
        <end position="456"/>
    </location>
</feature>
<feature type="compositionally biased region" description="Pro residues" evidence="1">
    <location>
        <begin position="163"/>
        <end position="172"/>
    </location>
</feature>
<evidence type="ECO:0000313" key="2">
    <source>
        <dbReference type="EMBL" id="KAH6827120.1"/>
    </source>
</evidence>
<organism evidence="2 3">
    <name type="scientific">Perilla frutescens var. hirtella</name>
    <name type="common">Perilla citriodora</name>
    <name type="synonym">Perilla setoyensis</name>
    <dbReference type="NCBI Taxonomy" id="608512"/>
    <lineage>
        <taxon>Eukaryota</taxon>
        <taxon>Viridiplantae</taxon>
        <taxon>Streptophyta</taxon>
        <taxon>Embryophyta</taxon>
        <taxon>Tracheophyta</taxon>
        <taxon>Spermatophyta</taxon>
        <taxon>Magnoliopsida</taxon>
        <taxon>eudicotyledons</taxon>
        <taxon>Gunneridae</taxon>
        <taxon>Pentapetalae</taxon>
        <taxon>asterids</taxon>
        <taxon>lamiids</taxon>
        <taxon>Lamiales</taxon>
        <taxon>Lamiaceae</taxon>
        <taxon>Nepetoideae</taxon>
        <taxon>Elsholtzieae</taxon>
        <taxon>Perilla</taxon>
    </lineage>
</organism>
<dbReference type="EMBL" id="SDAM02000152">
    <property type="protein sequence ID" value="KAH6827120.1"/>
    <property type="molecule type" value="Genomic_DNA"/>
</dbReference>
<feature type="region of interest" description="Disordered" evidence="1">
    <location>
        <begin position="156"/>
        <end position="220"/>
    </location>
</feature>
<dbReference type="InterPro" id="IPR007750">
    <property type="entry name" value="DUF674"/>
</dbReference>
<sequence length="791" mass="89429">MSDAESPLKRIKMSDAEEVKFSLNVMINKEKSKPLGRIVKLLEKHYGDKASTVGSLNSLYHSLANLDSSHFCTDGAKLILLNPTSCFETDEIEQDKEQDDPELQFKGPMSRLRAKKLQAYLQASIRRYLSSTWEKCYPEKLEECVRVFTTRVHRSSRSFYQQSPPPSPPLPPTFTATTAEFQPPPSVPSTMKRGTNTESSTPPPKEPRSPNIPGDQSYSSEVPWDAKYQYEALNRLLRDELGNQVAELQEELARLRTQSTASQTVQGELERQPEPQGDATRLPPVQQDVQRPPPAFEEDYDYGYNSYAASDYEADYTPQGRAHHNNYKDGRLNNIKMSIPEFEGLHDPDIYLDWEHKVEKIFACYDFSKFKKVQLACLEFRGYAASWWEMQQERRRKNHNPPIDTWEEMKELMREEKAKQAAATPMAGQPLAVATSPSKPPHSDSLTVEKKDESSTNKPHVKSLFISVKGVQKAVKAAAATSDRVFTKRRQSFIISDDLQISPCVTGLVRIISILGITDTDKSEPIKVTLGFTEIMNLLKASLISQTPLSDIILIRTRQMNSVVVEPEPEASLHKIEKEENPNSKKIILKVMIQKSTGKLLYAQAEADFVQFLLSFLSIPLGGVECLLAGKTCIKTINNLYRSTADHIDDKYFKTPSIKNRLIKLNLLHGCVSKNQILPLTQEYLPEIYGDTISFSYVNFTKEQGNYLEWSRTYQVIDDLTVIPFCIVFILSTLNEMKIPISDVKELELQIGLEEALSILKASLTSTSALIDGLQKHISNQLPKPKLSLIP</sequence>
<keyword evidence="3" id="KW-1185">Reference proteome</keyword>
<feature type="region of interest" description="Disordered" evidence="1">
    <location>
        <begin position="257"/>
        <end position="300"/>
    </location>
</feature>
<dbReference type="Proteomes" id="UP001190926">
    <property type="component" value="Unassembled WGS sequence"/>
</dbReference>
<name>A0AAD4J4N5_PERFH</name>
<dbReference type="PANTHER" id="PTHR33103:SF27">
    <property type="entry name" value="OS04G0594700 PROTEIN"/>
    <property type="match status" value="1"/>
</dbReference>
<gene>
    <name evidence="2" type="ORF">C2S53_004726</name>
</gene>
<proteinExistence type="predicted"/>
<dbReference type="PANTHER" id="PTHR33103">
    <property type="entry name" value="OS01G0153900 PROTEIN"/>
    <property type="match status" value="1"/>
</dbReference>
<feature type="compositionally biased region" description="Polar residues" evidence="1">
    <location>
        <begin position="257"/>
        <end position="266"/>
    </location>
</feature>
<protein>
    <submittedName>
        <fullName evidence="2">Uncharacterized protein</fullName>
    </submittedName>
</protein>
<accession>A0AAD4J4N5</accession>
<evidence type="ECO:0000256" key="1">
    <source>
        <dbReference type="SAM" id="MobiDB-lite"/>
    </source>
</evidence>
<evidence type="ECO:0000313" key="3">
    <source>
        <dbReference type="Proteomes" id="UP001190926"/>
    </source>
</evidence>
<reference evidence="2 3" key="1">
    <citation type="journal article" date="2021" name="Nat. Commun.">
        <title>Incipient diploidization of the medicinal plant Perilla within 10,000 years.</title>
        <authorList>
            <person name="Zhang Y."/>
            <person name="Shen Q."/>
            <person name="Leng L."/>
            <person name="Zhang D."/>
            <person name="Chen S."/>
            <person name="Shi Y."/>
            <person name="Ning Z."/>
            <person name="Chen S."/>
        </authorList>
    </citation>
    <scope>NUCLEOTIDE SEQUENCE [LARGE SCALE GENOMIC DNA]</scope>
    <source>
        <strain evidence="3">cv. PC099</strain>
    </source>
</reference>